<protein>
    <submittedName>
        <fullName evidence="2">Uncharacterized protein</fullName>
    </submittedName>
</protein>
<feature type="compositionally biased region" description="Basic residues" evidence="1">
    <location>
        <begin position="1"/>
        <end position="10"/>
    </location>
</feature>
<keyword evidence="3" id="KW-1185">Reference proteome</keyword>
<dbReference type="Proteomes" id="UP000003598">
    <property type="component" value="Unassembled WGS sequence"/>
</dbReference>
<feature type="region of interest" description="Disordered" evidence="1">
    <location>
        <begin position="1"/>
        <end position="25"/>
    </location>
</feature>
<name>G5STL4_9BACT</name>
<dbReference type="EMBL" id="AFFY01000045">
    <property type="protein sequence ID" value="EHG99108.1"/>
    <property type="molecule type" value="Genomic_DNA"/>
</dbReference>
<organism evidence="2 3">
    <name type="scientific">Paraprevotella clara YIT 11840</name>
    <dbReference type="NCBI Taxonomy" id="762968"/>
    <lineage>
        <taxon>Bacteria</taxon>
        <taxon>Pseudomonadati</taxon>
        <taxon>Bacteroidota</taxon>
        <taxon>Bacteroidia</taxon>
        <taxon>Bacteroidales</taxon>
        <taxon>Prevotellaceae</taxon>
        <taxon>Paraprevotella</taxon>
    </lineage>
</organism>
<dbReference type="AlphaFoldDB" id="G5STL4"/>
<evidence type="ECO:0000256" key="1">
    <source>
        <dbReference type="SAM" id="MobiDB-lite"/>
    </source>
</evidence>
<gene>
    <name evidence="2" type="ORF">HMPREF9441_02720</name>
</gene>
<reference evidence="2 3" key="1">
    <citation type="submission" date="2011-03" db="EMBL/GenBank/DDBJ databases">
        <authorList>
            <person name="Weinstock G."/>
            <person name="Sodergren E."/>
            <person name="Clifton S."/>
            <person name="Fulton L."/>
            <person name="Fulton B."/>
            <person name="Courtney L."/>
            <person name="Fronick C."/>
            <person name="Harrison M."/>
            <person name="Strong C."/>
            <person name="Farmer C."/>
            <person name="Delahaunty K."/>
            <person name="Markovic C."/>
            <person name="Hall O."/>
            <person name="Minx P."/>
            <person name="Tomlinson C."/>
            <person name="Mitreva M."/>
            <person name="Hou S."/>
            <person name="Chen J."/>
            <person name="Wollam A."/>
            <person name="Pepin K.H."/>
            <person name="Johnson M."/>
            <person name="Bhonagiri V."/>
            <person name="Zhang X."/>
            <person name="Suruliraj S."/>
            <person name="Warren W."/>
            <person name="Chinwalla A."/>
            <person name="Mardis E.R."/>
            <person name="Wilson R.K."/>
        </authorList>
    </citation>
    <scope>NUCLEOTIDE SEQUENCE [LARGE SCALE GENOMIC DNA]</scope>
    <source>
        <strain evidence="2 3">YIT 11840</strain>
    </source>
</reference>
<evidence type="ECO:0000313" key="3">
    <source>
        <dbReference type="Proteomes" id="UP000003598"/>
    </source>
</evidence>
<accession>G5STL4</accession>
<comment type="caution">
    <text evidence="2">The sequence shown here is derived from an EMBL/GenBank/DDBJ whole genome shotgun (WGS) entry which is preliminary data.</text>
</comment>
<dbReference type="HOGENOM" id="CLU_3064383_0_0_10"/>
<sequence>MRNAKRKHNKAGTGRKNPSAQAAEIPIMTGTAAPVKVLGRAARIHACGEFVEI</sequence>
<proteinExistence type="predicted"/>
<evidence type="ECO:0000313" key="2">
    <source>
        <dbReference type="EMBL" id="EHG99108.1"/>
    </source>
</evidence>
<dbReference type="STRING" id="762968.HMPREF9441_02720"/>